<dbReference type="PANTHER" id="PTHR43830:SF3">
    <property type="entry name" value="PROTEIN PSP1"/>
    <property type="match status" value="1"/>
</dbReference>
<organism evidence="2">
    <name type="scientific">marine sediment metagenome</name>
    <dbReference type="NCBI Taxonomy" id="412755"/>
    <lineage>
        <taxon>unclassified sequences</taxon>
        <taxon>metagenomes</taxon>
        <taxon>ecological metagenomes</taxon>
    </lineage>
</organism>
<proteinExistence type="predicted"/>
<reference evidence="2" key="1">
    <citation type="journal article" date="2014" name="Front. Microbiol.">
        <title>High frequency of phylogenetically diverse reductive dehalogenase-homologous genes in deep subseafloor sedimentary metagenomes.</title>
        <authorList>
            <person name="Kawai M."/>
            <person name="Futagami T."/>
            <person name="Toyoda A."/>
            <person name="Takaki Y."/>
            <person name="Nishi S."/>
            <person name="Hori S."/>
            <person name="Arai W."/>
            <person name="Tsubouchi T."/>
            <person name="Morono Y."/>
            <person name="Uchiyama I."/>
            <person name="Ito T."/>
            <person name="Fujiyama A."/>
            <person name="Inagaki F."/>
            <person name="Takami H."/>
        </authorList>
    </citation>
    <scope>NUCLEOTIDE SEQUENCE</scope>
    <source>
        <strain evidence="2">Expedition CK06-06</strain>
    </source>
</reference>
<evidence type="ECO:0000313" key="2">
    <source>
        <dbReference type="EMBL" id="GAH54365.1"/>
    </source>
</evidence>
<dbReference type="InterPro" id="IPR007557">
    <property type="entry name" value="PSP1_C"/>
</dbReference>
<protein>
    <recommendedName>
        <fullName evidence="1">PSP1 C-terminal domain-containing protein</fullName>
    </recommendedName>
</protein>
<accession>X1HBB0</accession>
<dbReference type="GO" id="GO:0005737">
    <property type="term" value="C:cytoplasm"/>
    <property type="evidence" value="ECO:0007669"/>
    <property type="project" value="TreeGrafter"/>
</dbReference>
<dbReference type="Pfam" id="PF04468">
    <property type="entry name" value="PSP1"/>
    <property type="match status" value="1"/>
</dbReference>
<dbReference type="InterPro" id="IPR047767">
    <property type="entry name" value="PSP1-like"/>
</dbReference>
<dbReference type="PANTHER" id="PTHR43830">
    <property type="entry name" value="PROTEIN PSP1"/>
    <property type="match status" value="1"/>
</dbReference>
<comment type="caution">
    <text evidence="2">The sequence shown here is derived from an EMBL/GenBank/DDBJ whole genome shotgun (WGS) entry which is preliminary data.</text>
</comment>
<name>X1HBB0_9ZZZZ</name>
<feature type="non-terminal residue" evidence="2">
    <location>
        <position position="195"/>
    </location>
</feature>
<feature type="domain" description="PSP1 C-terminal" evidence="1">
    <location>
        <begin position="61"/>
        <end position="146"/>
    </location>
</feature>
<gene>
    <name evidence="2" type="ORF">S03H2_38195</name>
</gene>
<evidence type="ECO:0000259" key="1">
    <source>
        <dbReference type="PROSITE" id="PS51411"/>
    </source>
</evidence>
<dbReference type="AlphaFoldDB" id="X1HBB0"/>
<dbReference type="EMBL" id="BARU01023546">
    <property type="protein sequence ID" value="GAH54365.1"/>
    <property type="molecule type" value="Genomic_DNA"/>
</dbReference>
<dbReference type="NCBIfam" id="NF041131">
    <property type="entry name" value="RicT_YaaT_fam"/>
    <property type="match status" value="1"/>
</dbReference>
<sequence length="195" mass="22042">MPEIVGIRFKRAGRVYYFDPAGIDLEINDCVVVNTGRGPELGHVVISPKQVLVSEIAKPLKPVVRKAEAEDIKRAQEFEDKEREALAECSKLIAKLHLPMKLLSAEYNLDGNRLNFFFSAGERVDFRELVRELTSRFKVRVELRQVGPRDEAKLIGGFGRCGRPLCCMSFLSEFAPVSIRMAKEHDLPLNPMKIS</sequence>
<dbReference type="PROSITE" id="PS51411">
    <property type="entry name" value="PSP1_C"/>
    <property type="match status" value="1"/>
</dbReference>